<organism evidence="1 2">
    <name type="scientific">Daphnia magna</name>
    <dbReference type="NCBI Taxonomy" id="35525"/>
    <lineage>
        <taxon>Eukaryota</taxon>
        <taxon>Metazoa</taxon>
        <taxon>Ecdysozoa</taxon>
        <taxon>Arthropoda</taxon>
        <taxon>Crustacea</taxon>
        <taxon>Branchiopoda</taxon>
        <taxon>Diplostraca</taxon>
        <taxon>Cladocera</taxon>
        <taxon>Anomopoda</taxon>
        <taxon>Daphniidae</taxon>
        <taxon>Daphnia</taxon>
    </lineage>
</organism>
<name>A0ABQ9Z229_9CRUS</name>
<dbReference type="Proteomes" id="UP001234178">
    <property type="component" value="Unassembled WGS sequence"/>
</dbReference>
<accession>A0ABQ9Z229</accession>
<protein>
    <recommendedName>
        <fullName evidence="3">Reverse transcriptase domain-containing protein</fullName>
    </recommendedName>
</protein>
<evidence type="ECO:0008006" key="3">
    <source>
        <dbReference type="Google" id="ProtNLM"/>
    </source>
</evidence>
<dbReference type="EMBL" id="JAOYFB010000002">
    <property type="protein sequence ID" value="KAK4006960.1"/>
    <property type="molecule type" value="Genomic_DNA"/>
</dbReference>
<keyword evidence="2" id="KW-1185">Reference proteome</keyword>
<sequence>MNTQTVFRKGRSTMDKIIGLEHFIRKRFNNRNPTNIVGFLSNVRISNIISEDLKLKVGVQQASPLSPLLFSIMINDFPTLPEPGQKLLFAADIECLTYKKDGREAETK</sequence>
<comment type="caution">
    <text evidence="1">The sequence shown here is derived from an EMBL/GenBank/DDBJ whole genome shotgun (WGS) entry which is preliminary data.</text>
</comment>
<evidence type="ECO:0000313" key="2">
    <source>
        <dbReference type="Proteomes" id="UP001234178"/>
    </source>
</evidence>
<evidence type="ECO:0000313" key="1">
    <source>
        <dbReference type="EMBL" id="KAK4006960.1"/>
    </source>
</evidence>
<proteinExistence type="predicted"/>
<gene>
    <name evidence="1" type="ORF">OUZ56_012114</name>
</gene>
<reference evidence="1 2" key="1">
    <citation type="journal article" date="2023" name="Nucleic Acids Res.">
        <title>The hologenome of Daphnia magna reveals possible DNA methylation and microbiome-mediated evolution of the host genome.</title>
        <authorList>
            <person name="Chaturvedi A."/>
            <person name="Li X."/>
            <person name="Dhandapani V."/>
            <person name="Marshall H."/>
            <person name="Kissane S."/>
            <person name="Cuenca-Cambronero M."/>
            <person name="Asole G."/>
            <person name="Calvet F."/>
            <person name="Ruiz-Romero M."/>
            <person name="Marangio P."/>
            <person name="Guigo R."/>
            <person name="Rago D."/>
            <person name="Mirbahai L."/>
            <person name="Eastwood N."/>
            <person name="Colbourne J.K."/>
            <person name="Zhou J."/>
            <person name="Mallon E."/>
            <person name="Orsini L."/>
        </authorList>
    </citation>
    <scope>NUCLEOTIDE SEQUENCE [LARGE SCALE GENOMIC DNA]</scope>
    <source>
        <strain evidence="1">LRV0_1</strain>
    </source>
</reference>